<evidence type="ECO:0000313" key="3">
    <source>
        <dbReference type="EMBL" id="GAA4092425.1"/>
    </source>
</evidence>
<feature type="transmembrane region" description="Helical" evidence="1">
    <location>
        <begin position="88"/>
        <end position="109"/>
    </location>
</feature>
<feature type="transmembrane region" description="Helical" evidence="1">
    <location>
        <begin position="22"/>
        <end position="52"/>
    </location>
</feature>
<dbReference type="RefSeq" id="WP_345102059.1">
    <property type="nucleotide sequence ID" value="NZ_BAABCV010000004.1"/>
</dbReference>
<dbReference type="Pfam" id="PF14340">
    <property type="entry name" value="DUF4395"/>
    <property type="match status" value="1"/>
</dbReference>
<evidence type="ECO:0000256" key="1">
    <source>
        <dbReference type="SAM" id="Phobius"/>
    </source>
</evidence>
<keyword evidence="1" id="KW-1133">Transmembrane helix</keyword>
<protein>
    <submittedName>
        <fullName evidence="3">DUF4395 domain-containing protein</fullName>
    </submittedName>
</protein>
<gene>
    <name evidence="3" type="ORF">GCM10022392_13280</name>
</gene>
<feature type="domain" description="DUF4395" evidence="2">
    <location>
        <begin position="15"/>
        <end position="142"/>
    </location>
</feature>
<reference evidence="4" key="1">
    <citation type="journal article" date="2019" name="Int. J. Syst. Evol. Microbiol.">
        <title>The Global Catalogue of Microorganisms (GCM) 10K type strain sequencing project: providing services to taxonomists for standard genome sequencing and annotation.</title>
        <authorList>
            <consortium name="The Broad Institute Genomics Platform"/>
            <consortium name="The Broad Institute Genome Sequencing Center for Infectious Disease"/>
            <person name="Wu L."/>
            <person name="Ma J."/>
        </authorList>
    </citation>
    <scope>NUCLEOTIDE SEQUENCE [LARGE SCALE GENOMIC DNA]</scope>
    <source>
        <strain evidence="4">JCM 17085</strain>
    </source>
</reference>
<dbReference type="PIRSF" id="PIRSF030042">
    <property type="entry name" value="UCP030042"/>
    <property type="match status" value="1"/>
</dbReference>
<keyword evidence="4" id="KW-1185">Reference proteome</keyword>
<accession>A0ABP7WMP1</accession>
<sequence length="148" mass="16323">MANDNLDCPVDFVTVDEHRARLVAFVVLLLAIICFVTLNWGLSLFMLVDFILRALNLNKYSPLSFIAGWLLKASGRKPKPVDRAPKRFAAFVGLVFSLAITIALLTGLFTVARVLLAILMVFAALESLAGFCAGCYVYTYLKTFGLVR</sequence>
<dbReference type="Proteomes" id="UP001500841">
    <property type="component" value="Unassembled WGS sequence"/>
</dbReference>
<dbReference type="InterPro" id="IPR016942">
    <property type="entry name" value="UCP030042"/>
</dbReference>
<evidence type="ECO:0000259" key="2">
    <source>
        <dbReference type="Pfam" id="PF14340"/>
    </source>
</evidence>
<keyword evidence="1" id="KW-0472">Membrane</keyword>
<evidence type="ECO:0000313" key="4">
    <source>
        <dbReference type="Proteomes" id="UP001500841"/>
    </source>
</evidence>
<comment type="caution">
    <text evidence="3">The sequence shown here is derived from an EMBL/GenBank/DDBJ whole genome shotgun (WGS) entry which is preliminary data.</text>
</comment>
<feature type="transmembrane region" description="Helical" evidence="1">
    <location>
        <begin position="115"/>
        <end position="141"/>
    </location>
</feature>
<dbReference type="EMBL" id="BAABCV010000004">
    <property type="protein sequence ID" value="GAA4092425.1"/>
    <property type="molecule type" value="Genomic_DNA"/>
</dbReference>
<keyword evidence="1" id="KW-0812">Transmembrane</keyword>
<name>A0ABP7WMP1_9SPHI</name>
<dbReference type="InterPro" id="IPR025508">
    <property type="entry name" value="DUF4395"/>
</dbReference>
<proteinExistence type="predicted"/>
<organism evidence="3 4">
    <name type="scientific">Mucilaginibacter panaciglaebae</name>
    <dbReference type="NCBI Taxonomy" id="502331"/>
    <lineage>
        <taxon>Bacteria</taxon>
        <taxon>Pseudomonadati</taxon>
        <taxon>Bacteroidota</taxon>
        <taxon>Sphingobacteriia</taxon>
        <taxon>Sphingobacteriales</taxon>
        <taxon>Sphingobacteriaceae</taxon>
        <taxon>Mucilaginibacter</taxon>
    </lineage>
</organism>